<dbReference type="Proteomes" id="UP000263900">
    <property type="component" value="Chromosome"/>
</dbReference>
<dbReference type="InterPro" id="IPR011050">
    <property type="entry name" value="Pectin_lyase_fold/virulence"/>
</dbReference>
<dbReference type="Gene3D" id="2.160.20.10">
    <property type="entry name" value="Single-stranded right-handed beta-helix, Pectin lyase-like"/>
    <property type="match status" value="1"/>
</dbReference>
<dbReference type="RefSeq" id="WP_119048658.1">
    <property type="nucleotide sequence ID" value="NZ_CP032157.1"/>
</dbReference>
<dbReference type="KEGG" id="pseg:D3H65_02040"/>
<protein>
    <recommendedName>
        <fullName evidence="1">Rhamnogalacturonase A/B/Epimerase-like pectate lyase domain-containing protein</fullName>
    </recommendedName>
</protein>
<dbReference type="InterPro" id="IPR024535">
    <property type="entry name" value="RHGA/B-epi-like_pectate_lyase"/>
</dbReference>
<dbReference type="Pfam" id="PF12708">
    <property type="entry name" value="Pect-lyase_RHGA_epim"/>
    <property type="match status" value="1"/>
</dbReference>
<evidence type="ECO:0000259" key="1">
    <source>
        <dbReference type="Pfam" id="PF12708"/>
    </source>
</evidence>
<name>A0A3B7MI08_9BACT</name>
<organism evidence="2 3">
    <name type="scientific">Paraflavitalea soli</name>
    <dbReference type="NCBI Taxonomy" id="2315862"/>
    <lineage>
        <taxon>Bacteria</taxon>
        <taxon>Pseudomonadati</taxon>
        <taxon>Bacteroidota</taxon>
        <taxon>Chitinophagia</taxon>
        <taxon>Chitinophagales</taxon>
        <taxon>Chitinophagaceae</taxon>
        <taxon>Paraflavitalea</taxon>
    </lineage>
</organism>
<feature type="domain" description="Rhamnogalacturonase A/B/Epimerase-like pectate lyase" evidence="1">
    <location>
        <begin position="80"/>
        <end position="229"/>
    </location>
</feature>
<gene>
    <name evidence="2" type="ORF">D3H65_02040</name>
</gene>
<sequence length="787" mass="86267">MVFETINALRAYNPASLPVNNEVITVLSYYVRGIVGDSGGGEFYWDSTSTDADDGGMVIKMNVTAPAAAGRWKRPDNVTVNVRQFGARGDNTGDDASFIQKAMDYARVERIRRKVFFPNGTYRTSKVDITGVWAIQGESPVVVLQGLPNQDIFYWQFPGEANYKAPEDIFISDLTFYLNANNDVSQNFMRVGFEGERIGNCAVVMPGDIGQTFSNITVIAKADVNHTGINHRHCAFFFGGPPYKLTLSGKIEFRDIDYGLVVGATDRVPLLEPCKVTATNGATGTFTCTLIDPPPVDSNGDGIPDNLVKEVAILWDINETNIPELRRRRRYYLVNRTATTFQLSATSGGAPILFTDPGDLATMYTVPAGASTITFACDEWSSEHLVIRSHRVAFSVPNITQSIFGTFGCQSTRVSVRSLVFASNNGAFQPHTFTFSELYTEGPFDTAYMNNKEYALLEGEYINVGSGPRCRGAFGAYITIGTNHSKYGITAIDDQNKVVITGDNNYVQVDSQNKDTYIVDQGVGNVVQYARYDAGGDTTRFLSYLNRKSLNQQPGGAWPDYLLRGSADAPYQNDATLFFYGQAQMLFNAANIAYEYRYDDATLDMAGYLRWPVFPTALAIRKGLGSNSENLAINRFFPKSRWVLYAKVRSRVASGTDNMTIGVNKVSGTSGANFSRVTAVGTAWQVINVEVDHRATSDDFMAEFYVKGATAGLDFAYFMVVPFAGDTFTIRTNFGGNVLDMTGSGEPEGVVTAAPGSTYRRTDDVAVVHPRFFIKSSGTGNTGWLAL</sequence>
<dbReference type="AlphaFoldDB" id="A0A3B7MI08"/>
<reference evidence="2 3" key="1">
    <citation type="submission" date="2018-09" db="EMBL/GenBank/DDBJ databases">
        <title>Genome sequencing of strain 6GH32-13.</title>
        <authorList>
            <person name="Weon H.-Y."/>
            <person name="Heo J."/>
            <person name="Kwon S.-W."/>
        </authorList>
    </citation>
    <scope>NUCLEOTIDE SEQUENCE [LARGE SCALE GENOMIC DNA]</scope>
    <source>
        <strain evidence="2 3">5GH32-13</strain>
    </source>
</reference>
<keyword evidence="3" id="KW-1185">Reference proteome</keyword>
<dbReference type="OrthoDB" id="634143at2"/>
<dbReference type="EMBL" id="CP032157">
    <property type="protein sequence ID" value="AXY72820.1"/>
    <property type="molecule type" value="Genomic_DNA"/>
</dbReference>
<proteinExistence type="predicted"/>
<dbReference type="SUPFAM" id="SSF51126">
    <property type="entry name" value="Pectin lyase-like"/>
    <property type="match status" value="1"/>
</dbReference>
<evidence type="ECO:0000313" key="3">
    <source>
        <dbReference type="Proteomes" id="UP000263900"/>
    </source>
</evidence>
<accession>A0A3B7MI08</accession>
<evidence type="ECO:0000313" key="2">
    <source>
        <dbReference type="EMBL" id="AXY72820.1"/>
    </source>
</evidence>
<dbReference type="InterPro" id="IPR012334">
    <property type="entry name" value="Pectin_lyas_fold"/>
</dbReference>